<accession>A0A2V1HPD9</accession>
<feature type="compositionally biased region" description="Gly residues" evidence="1">
    <location>
        <begin position="46"/>
        <end position="58"/>
    </location>
</feature>
<protein>
    <submittedName>
        <fullName evidence="2">Uncharacterized protein</fullName>
    </submittedName>
</protein>
<gene>
    <name evidence="2" type="ORF">DDQ50_12220</name>
</gene>
<evidence type="ECO:0000256" key="1">
    <source>
        <dbReference type="SAM" id="MobiDB-lite"/>
    </source>
</evidence>
<comment type="caution">
    <text evidence="2">The sequence shown here is derived from an EMBL/GenBank/DDBJ whole genome shotgun (WGS) entry which is preliminary data.</text>
</comment>
<proteinExistence type="predicted"/>
<keyword evidence="3" id="KW-1185">Reference proteome</keyword>
<evidence type="ECO:0000313" key="2">
    <source>
        <dbReference type="EMBL" id="PVZ94466.1"/>
    </source>
</evidence>
<sequence length="88" mass="9253">MKVPSKEKKMSDAPYGEGFDKERLAALANETVTNDAVAGETVFDGLGDGNDGPTGGAPGEATPTYDENDLEYDEIVGLDDEGPVEDRS</sequence>
<dbReference type="Proteomes" id="UP000244893">
    <property type="component" value="Unassembled WGS sequence"/>
</dbReference>
<evidence type="ECO:0000313" key="3">
    <source>
        <dbReference type="Proteomes" id="UP000244893"/>
    </source>
</evidence>
<organism evidence="2 3">
    <name type="scientific">Amnibacterium flavum</name>
    <dbReference type="NCBI Taxonomy" id="2173173"/>
    <lineage>
        <taxon>Bacteria</taxon>
        <taxon>Bacillati</taxon>
        <taxon>Actinomycetota</taxon>
        <taxon>Actinomycetes</taxon>
        <taxon>Micrococcales</taxon>
        <taxon>Microbacteriaceae</taxon>
        <taxon>Amnibacterium</taxon>
    </lineage>
</organism>
<name>A0A2V1HPD9_9MICO</name>
<reference evidence="2 3" key="1">
    <citation type="submission" date="2018-05" db="EMBL/GenBank/DDBJ databases">
        <title>Amnibacterium sp. M8JJ-5, whole genome shotgun sequence.</title>
        <authorList>
            <person name="Tuo L."/>
        </authorList>
    </citation>
    <scope>NUCLEOTIDE SEQUENCE [LARGE SCALE GENOMIC DNA]</scope>
    <source>
        <strain evidence="2 3">M8JJ-5</strain>
    </source>
</reference>
<feature type="region of interest" description="Disordered" evidence="1">
    <location>
        <begin position="40"/>
        <end position="68"/>
    </location>
</feature>
<dbReference type="AlphaFoldDB" id="A0A2V1HPD9"/>
<dbReference type="EMBL" id="QEOP01000002">
    <property type="protein sequence ID" value="PVZ94466.1"/>
    <property type="molecule type" value="Genomic_DNA"/>
</dbReference>